<keyword evidence="8 12" id="KW-0963">Cytoplasm</keyword>
<dbReference type="GO" id="GO:0002055">
    <property type="term" value="F:adenine binding"/>
    <property type="evidence" value="ECO:0007669"/>
    <property type="project" value="TreeGrafter"/>
</dbReference>
<dbReference type="AlphaFoldDB" id="A0A2S2E149"/>
<name>A0A2S2E149_9ALTE</name>
<evidence type="ECO:0000256" key="7">
    <source>
        <dbReference type="ARBA" id="ARBA00011893"/>
    </source>
</evidence>
<reference evidence="14 15" key="1">
    <citation type="submission" date="2018-05" db="EMBL/GenBank/DDBJ databases">
        <title>Salinimonas sp. HMF8227 Genome sequencing and assembly.</title>
        <authorList>
            <person name="Kang H."/>
            <person name="Kang J."/>
            <person name="Cha I."/>
            <person name="Kim H."/>
            <person name="Joh K."/>
        </authorList>
    </citation>
    <scope>NUCLEOTIDE SEQUENCE [LARGE SCALE GENOMIC DNA]</scope>
    <source>
        <strain evidence="14 15">HMF8227</strain>
    </source>
</reference>
<dbReference type="NCBIfam" id="TIGR01090">
    <property type="entry name" value="apt"/>
    <property type="match status" value="1"/>
</dbReference>
<dbReference type="EMBL" id="CP029347">
    <property type="protein sequence ID" value="AWL11364.1"/>
    <property type="molecule type" value="Genomic_DNA"/>
</dbReference>
<dbReference type="NCBIfam" id="NF002632">
    <property type="entry name" value="PRK02304.1-1"/>
    <property type="match status" value="1"/>
</dbReference>
<feature type="domain" description="Phosphoribosyltransferase" evidence="13">
    <location>
        <begin position="26"/>
        <end position="141"/>
    </location>
</feature>
<dbReference type="Gene3D" id="3.40.50.2020">
    <property type="match status" value="1"/>
</dbReference>
<dbReference type="PANTHER" id="PTHR32315">
    <property type="entry name" value="ADENINE PHOSPHORIBOSYLTRANSFERASE"/>
    <property type="match status" value="1"/>
</dbReference>
<keyword evidence="15" id="KW-1185">Reference proteome</keyword>
<dbReference type="Proteomes" id="UP000245728">
    <property type="component" value="Chromosome"/>
</dbReference>
<dbReference type="HAMAP" id="MF_00004">
    <property type="entry name" value="Aden_phosphoribosyltr"/>
    <property type="match status" value="1"/>
</dbReference>
<dbReference type="KEGG" id="salh:HMF8227_00869"/>
<evidence type="ECO:0000256" key="4">
    <source>
        <dbReference type="ARBA" id="ARBA00004659"/>
    </source>
</evidence>
<dbReference type="NCBIfam" id="NF002634">
    <property type="entry name" value="PRK02304.1-3"/>
    <property type="match status" value="1"/>
</dbReference>
<dbReference type="Pfam" id="PF00156">
    <property type="entry name" value="Pribosyltran"/>
    <property type="match status" value="1"/>
</dbReference>
<dbReference type="FunFam" id="3.40.50.2020:FF:000004">
    <property type="entry name" value="Adenine phosphoribosyltransferase"/>
    <property type="match status" value="1"/>
</dbReference>
<keyword evidence="11 12" id="KW-0660">Purine salvage</keyword>
<evidence type="ECO:0000256" key="11">
    <source>
        <dbReference type="ARBA" id="ARBA00022726"/>
    </source>
</evidence>
<dbReference type="GO" id="GO:0044209">
    <property type="term" value="P:AMP salvage"/>
    <property type="evidence" value="ECO:0007669"/>
    <property type="project" value="UniProtKB-UniRule"/>
</dbReference>
<dbReference type="PANTHER" id="PTHR32315:SF3">
    <property type="entry name" value="ADENINE PHOSPHORIBOSYLTRANSFERASE"/>
    <property type="match status" value="1"/>
</dbReference>
<dbReference type="GO" id="GO:0003999">
    <property type="term" value="F:adenine phosphoribosyltransferase activity"/>
    <property type="evidence" value="ECO:0007669"/>
    <property type="project" value="UniProtKB-UniRule"/>
</dbReference>
<accession>A0A2S2E149</accession>
<evidence type="ECO:0000256" key="3">
    <source>
        <dbReference type="ARBA" id="ARBA00004496"/>
    </source>
</evidence>
<dbReference type="CDD" id="cd06223">
    <property type="entry name" value="PRTases_typeI"/>
    <property type="match status" value="1"/>
</dbReference>
<proteinExistence type="inferred from homology"/>
<comment type="function">
    <text evidence="2 12">Catalyzes a salvage reaction resulting in the formation of AMP, that is energically less costly than de novo synthesis.</text>
</comment>
<evidence type="ECO:0000256" key="8">
    <source>
        <dbReference type="ARBA" id="ARBA00022490"/>
    </source>
</evidence>
<dbReference type="OrthoDB" id="9803963at2"/>
<protein>
    <recommendedName>
        <fullName evidence="7 12">Adenine phosphoribosyltransferase</fullName>
        <shortName evidence="12">APRT</shortName>
        <ecNumber evidence="7 12">2.4.2.7</ecNumber>
    </recommendedName>
</protein>
<dbReference type="EC" id="2.4.2.7" evidence="7 12"/>
<comment type="pathway">
    <text evidence="4 12">Purine metabolism; AMP biosynthesis via salvage pathway; AMP from adenine: step 1/1.</text>
</comment>
<dbReference type="SUPFAM" id="SSF53271">
    <property type="entry name" value="PRTase-like"/>
    <property type="match status" value="1"/>
</dbReference>
<comment type="subcellular location">
    <subcellularLocation>
        <location evidence="3 12">Cytoplasm</location>
    </subcellularLocation>
</comment>
<evidence type="ECO:0000256" key="9">
    <source>
        <dbReference type="ARBA" id="ARBA00022676"/>
    </source>
</evidence>
<sequence length="178" mass="19382">MNLDQIKATITTVPDYPKPGIQFRDVTTLMQHDAAFKACIHHLAARFDDLKVDKVAGTEARGFVFGAPLAMALSVGFVPIRKANKLPRAVIRQEYELEYGKDMLELHRDAVQPGDRILLIDDLLATGGTMLATAALVRQLGGVVEDAGFVVDLPALGGRARLQEAGIRCHTLCQFEGD</sequence>
<gene>
    <name evidence="14" type="primary">aprT</name>
    <name evidence="12" type="synonym">apt</name>
    <name evidence="14" type="ORF">HMF8227_00869</name>
</gene>
<dbReference type="InterPro" id="IPR005764">
    <property type="entry name" value="Ade_phspho_trans"/>
</dbReference>
<evidence type="ECO:0000256" key="2">
    <source>
        <dbReference type="ARBA" id="ARBA00003968"/>
    </source>
</evidence>
<evidence type="ECO:0000259" key="13">
    <source>
        <dbReference type="Pfam" id="PF00156"/>
    </source>
</evidence>
<keyword evidence="10 12" id="KW-0808">Transferase</keyword>
<dbReference type="GO" id="GO:0006166">
    <property type="term" value="P:purine ribonucleoside salvage"/>
    <property type="evidence" value="ECO:0007669"/>
    <property type="project" value="UniProtKB-UniRule"/>
</dbReference>
<dbReference type="GO" id="GO:0006168">
    <property type="term" value="P:adenine salvage"/>
    <property type="evidence" value="ECO:0007669"/>
    <property type="project" value="InterPro"/>
</dbReference>
<keyword evidence="9 12" id="KW-0328">Glycosyltransferase</keyword>
<dbReference type="NCBIfam" id="NF002636">
    <property type="entry name" value="PRK02304.1-5"/>
    <property type="match status" value="1"/>
</dbReference>
<dbReference type="GO" id="GO:0016208">
    <property type="term" value="F:AMP binding"/>
    <property type="evidence" value="ECO:0007669"/>
    <property type="project" value="TreeGrafter"/>
</dbReference>
<evidence type="ECO:0000256" key="1">
    <source>
        <dbReference type="ARBA" id="ARBA00000868"/>
    </source>
</evidence>
<comment type="similarity">
    <text evidence="5 12">Belongs to the purine/pyrimidine phosphoribosyltransferase family.</text>
</comment>
<dbReference type="InterPro" id="IPR000836">
    <property type="entry name" value="PRTase_dom"/>
</dbReference>
<evidence type="ECO:0000256" key="12">
    <source>
        <dbReference type="HAMAP-Rule" id="MF_00004"/>
    </source>
</evidence>
<evidence type="ECO:0000256" key="6">
    <source>
        <dbReference type="ARBA" id="ARBA00011738"/>
    </source>
</evidence>
<evidence type="ECO:0000256" key="10">
    <source>
        <dbReference type="ARBA" id="ARBA00022679"/>
    </source>
</evidence>
<dbReference type="RefSeq" id="WP_109339018.1">
    <property type="nucleotide sequence ID" value="NZ_CP029347.1"/>
</dbReference>
<comment type="subunit">
    <text evidence="6 12">Homodimer.</text>
</comment>
<dbReference type="InterPro" id="IPR050054">
    <property type="entry name" value="UPRTase/APRTase"/>
</dbReference>
<dbReference type="GO" id="GO:0005737">
    <property type="term" value="C:cytoplasm"/>
    <property type="evidence" value="ECO:0007669"/>
    <property type="project" value="UniProtKB-SubCell"/>
</dbReference>
<evidence type="ECO:0000256" key="5">
    <source>
        <dbReference type="ARBA" id="ARBA00008391"/>
    </source>
</evidence>
<organism evidence="14 15">
    <name type="scientific">Saliniradius amylolyticus</name>
    <dbReference type="NCBI Taxonomy" id="2183582"/>
    <lineage>
        <taxon>Bacteria</taxon>
        <taxon>Pseudomonadati</taxon>
        <taxon>Pseudomonadota</taxon>
        <taxon>Gammaproteobacteria</taxon>
        <taxon>Alteromonadales</taxon>
        <taxon>Alteromonadaceae</taxon>
        <taxon>Saliniradius</taxon>
    </lineage>
</organism>
<dbReference type="InterPro" id="IPR029057">
    <property type="entry name" value="PRTase-like"/>
</dbReference>
<dbReference type="UniPathway" id="UPA00588">
    <property type="reaction ID" value="UER00646"/>
</dbReference>
<evidence type="ECO:0000313" key="14">
    <source>
        <dbReference type="EMBL" id="AWL11364.1"/>
    </source>
</evidence>
<comment type="catalytic activity">
    <reaction evidence="1 12">
        <text>AMP + diphosphate = 5-phospho-alpha-D-ribose 1-diphosphate + adenine</text>
        <dbReference type="Rhea" id="RHEA:16609"/>
        <dbReference type="ChEBI" id="CHEBI:16708"/>
        <dbReference type="ChEBI" id="CHEBI:33019"/>
        <dbReference type="ChEBI" id="CHEBI:58017"/>
        <dbReference type="ChEBI" id="CHEBI:456215"/>
        <dbReference type="EC" id="2.4.2.7"/>
    </reaction>
</comment>
<evidence type="ECO:0000313" key="15">
    <source>
        <dbReference type="Proteomes" id="UP000245728"/>
    </source>
</evidence>